<evidence type="ECO:0000256" key="1">
    <source>
        <dbReference type="SAM" id="MobiDB-lite"/>
    </source>
</evidence>
<comment type="caution">
    <text evidence="2">The sequence shown here is derived from an EMBL/GenBank/DDBJ whole genome shotgun (WGS) entry which is preliminary data.</text>
</comment>
<evidence type="ECO:0000313" key="2">
    <source>
        <dbReference type="EMBL" id="RXH58247.1"/>
    </source>
</evidence>
<organism evidence="2 3">
    <name type="scientific">Granulicella sibirica</name>
    <dbReference type="NCBI Taxonomy" id="2479048"/>
    <lineage>
        <taxon>Bacteria</taxon>
        <taxon>Pseudomonadati</taxon>
        <taxon>Acidobacteriota</taxon>
        <taxon>Terriglobia</taxon>
        <taxon>Terriglobales</taxon>
        <taxon>Acidobacteriaceae</taxon>
        <taxon>Granulicella</taxon>
    </lineage>
</organism>
<evidence type="ECO:0000313" key="3">
    <source>
        <dbReference type="Proteomes" id="UP000289437"/>
    </source>
</evidence>
<dbReference type="Proteomes" id="UP000289437">
    <property type="component" value="Unassembled WGS sequence"/>
</dbReference>
<reference evidence="3" key="2">
    <citation type="submission" date="2019-02" db="EMBL/GenBank/DDBJ databases">
        <title>Granulicella sibirica sp. nov., a psychrotolerant acidobacterium isolated from an organic soil layer in forested tundra, West Siberia.</title>
        <authorList>
            <person name="Oshkin I.Y."/>
            <person name="Kulichevskaya I.S."/>
            <person name="Rijpstra W.I.C."/>
            <person name="Sinninghe Damste J.S."/>
            <person name="Rakitin A.L."/>
            <person name="Ravin N.V."/>
            <person name="Dedysh S.N."/>
        </authorList>
    </citation>
    <scope>NUCLEOTIDE SEQUENCE [LARGE SCALE GENOMIC DNA]</scope>
    <source>
        <strain evidence="3">AF10</strain>
    </source>
</reference>
<name>A0A4Q0T4J3_9BACT</name>
<proteinExistence type="predicted"/>
<dbReference type="AlphaFoldDB" id="A0A4Q0T4J3"/>
<dbReference type="EMBL" id="RDSM01000001">
    <property type="protein sequence ID" value="RXH58247.1"/>
    <property type="molecule type" value="Genomic_DNA"/>
</dbReference>
<keyword evidence="3" id="KW-1185">Reference proteome</keyword>
<sequence length="51" mass="6016">MVTVIGELGRKRASPTPPDDPEEDALFERFYAAYPRMRRRAKRGRPGRRRE</sequence>
<feature type="region of interest" description="Disordered" evidence="1">
    <location>
        <begin position="1"/>
        <end position="25"/>
    </location>
</feature>
<reference evidence="2 3" key="1">
    <citation type="submission" date="2018-11" db="EMBL/GenBank/DDBJ databases">
        <authorList>
            <person name="Mardanov A.V."/>
            <person name="Ravin N.V."/>
            <person name="Dedysh S.N."/>
        </authorList>
    </citation>
    <scope>NUCLEOTIDE SEQUENCE [LARGE SCALE GENOMIC DNA]</scope>
    <source>
        <strain evidence="2 3">AF10</strain>
    </source>
</reference>
<gene>
    <name evidence="2" type="ORF">GRAN_1557</name>
</gene>
<accession>A0A4Q0T4J3</accession>
<protein>
    <submittedName>
        <fullName evidence="2">Uncharacterized protein</fullName>
    </submittedName>
</protein>